<dbReference type="AlphaFoldDB" id="A0A2S2PSX7"/>
<dbReference type="EMBL" id="GGMR01019809">
    <property type="protein sequence ID" value="MBY32428.1"/>
    <property type="molecule type" value="Transcribed_RNA"/>
</dbReference>
<proteinExistence type="predicted"/>
<sequence length="164" mass="19230">MPSKLESLAKNLLTPDFSQFRETLKHFSVEDMPLVSRKGVYPYEYTDAWCKLNDTRLPAHADFYSTLIEEGVKKEDYEHAMKVWDHFQCRTLGDYSDLYLKIDVLLLADVFENFRDLCMNTYNLDPAFYYTAPGFSFDCMLKYTSVKLDLLTDYEMLLCIENGT</sequence>
<gene>
    <name evidence="1" type="ORF">g.31849</name>
</gene>
<name>A0A2S2PSX7_SCHGA</name>
<protein>
    <recommendedName>
        <fullName evidence="2">DNA-directed DNA polymerase</fullName>
    </recommendedName>
</protein>
<evidence type="ECO:0000313" key="1">
    <source>
        <dbReference type="EMBL" id="MBY32428.1"/>
    </source>
</evidence>
<dbReference type="PANTHER" id="PTHR31511">
    <property type="entry name" value="PROTEIN CBG23764"/>
    <property type="match status" value="1"/>
</dbReference>
<accession>A0A2S2PSX7</accession>
<reference evidence="1" key="1">
    <citation type="submission" date="2018-04" db="EMBL/GenBank/DDBJ databases">
        <title>Transcriptome of Schizaphis graminum biotype I.</title>
        <authorList>
            <person name="Scully E.D."/>
            <person name="Geib S.M."/>
            <person name="Palmer N.A."/>
            <person name="Koch K."/>
            <person name="Bradshaw J."/>
            <person name="Heng-Moss T."/>
            <person name="Sarath G."/>
        </authorList>
    </citation>
    <scope>NUCLEOTIDE SEQUENCE</scope>
</reference>
<dbReference type="PANTHER" id="PTHR31511:SF12">
    <property type="entry name" value="RHO TERMINATION FACTOR N-TERMINAL DOMAIN-CONTAINING PROTEIN"/>
    <property type="match status" value="1"/>
</dbReference>
<evidence type="ECO:0008006" key="2">
    <source>
        <dbReference type="Google" id="ProtNLM"/>
    </source>
</evidence>
<organism evidence="1">
    <name type="scientific">Schizaphis graminum</name>
    <name type="common">Green bug aphid</name>
    <dbReference type="NCBI Taxonomy" id="13262"/>
    <lineage>
        <taxon>Eukaryota</taxon>
        <taxon>Metazoa</taxon>
        <taxon>Ecdysozoa</taxon>
        <taxon>Arthropoda</taxon>
        <taxon>Hexapoda</taxon>
        <taxon>Insecta</taxon>
        <taxon>Pterygota</taxon>
        <taxon>Neoptera</taxon>
        <taxon>Paraneoptera</taxon>
        <taxon>Hemiptera</taxon>
        <taxon>Sternorrhyncha</taxon>
        <taxon>Aphidomorpha</taxon>
        <taxon>Aphidoidea</taxon>
        <taxon>Aphididae</taxon>
        <taxon>Aphidini</taxon>
        <taxon>Schizaphis</taxon>
    </lineage>
</organism>